<feature type="transmembrane region" description="Helical" evidence="6">
    <location>
        <begin position="208"/>
        <end position="226"/>
    </location>
</feature>
<evidence type="ECO:0008006" key="9">
    <source>
        <dbReference type="Google" id="ProtNLM"/>
    </source>
</evidence>
<evidence type="ECO:0000256" key="4">
    <source>
        <dbReference type="ARBA" id="ARBA00022989"/>
    </source>
</evidence>
<dbReference type="Proteomes" id="UP000426027">
    <property type="component" value="Chromosome"/>
</dbReference>
<feature type="transmembrane region" description="Helical" evidence="6">
    <location>
        <begin position="54"/>
        <end position="79"/>
    </location>
</feature>
<comment type="subcellular location">
    <subcellularLocation>
        <location evidence="1">Cell membrane</location>
        <topology evidence="1">Multi-pass membrane protein</topology>
    </subcellularLocation>
</comment>
<evidence type="ECO:0000256" key="6">
    <source>
        <dbReference type="SAM" id="Phobius"/>
    </source>
</evidence>
<evidence type="ECO:0000313" key="8">
    <source>
        <dbReference type="Proteomes" id="UP000426027"/>
    </source>
</evidence>
<dbReference type="PANTHER" id="PTHR30213">
    <property type="entry name" value="INNER MEMBRANE PROTEIN YHJD"/>
    <property type="match status" value="1"/>
</dbReference>
<feature type="transmembrane region" description="Helical" evidence="6">
    <location>
        <begin position="162"/>
        <end position="182"/>
    </location>
</feature>
<dbReference type="Pfam" id="PF03631">
    <property type="entry name" value="Virul_fac_BrkB"/>
    <property type="match status" value="1"/>
</dbReference>
<evidence type="ECO:0000256" key="1">
    <source>
        <dbReference type="ARBA" id="ARBA00004651"/>
    </source>
</evidence>
<keyword evidence="5 6" id="KW-0472">Membrane</keyword>
<evidence type="ECO:0000313" key="7">
    <source>
        <dbReference type="EMBL" id="QGW27761.1"/>
    </source>
</evidence>
<keyword evidence="8" id="KW-1185">Reference proteome</keyword>
<dbReference type="PIRSF" id="PIRSF035875">
    <property type="entry name" value="RNase_BN"/>
    <property type="match status" value="1"/>
</dbReference>
<dbReference type="GO" id="GO:0005886">
    <property type="term" value="C:plasma membrane"/>
    <property type="evidence" value="ECO:0007669"/>
    <property type="project" value="UniProtKB-SubCell"/>
</dbReference>
<name>A0A6I6GZ11_9BACT</name>
<keyword evidence="2" id="KW-1003">Cell membrane</keyword>
<keyword evidence="3 6" id="KW-0812">Transmembrane</keyword>
<keyword evidence="4 6" id="KW-1133">Transmembrane helix</keyword>
<evidence type="ECO:0000256" key="2">
    <source>
        <dbReference type="ARBA" id="ARBA00022475"/>
    </source>
</evidence>
<accession>A0A6I6GZ11</accession>
<sequence length="325" mass="37001">MTKLEKKLLSFPPIAALLRVSKRITLPGFEGIPVFDVLQFFIQQVRKIGFSERAAAISFNIIMAIPGGLIFLLTLVPFLPDALHLRDQLLILLNDMLLNKDMYLLLSDVINDFFNTERSGLLWLSVAFIIFFSSNAMMGIMHTFDRSYFEERSSRFMAKRWTAFKLTSLLILLILASMLLLATQGNIKTFILKKLGWDHYVIRTVIEYSRWLIIFSLTYFTIAFIYRYGPAVKVKWSLRSPGAVLATVLVLLVTWGFSVWVNNFSNINKIYGSVGTVILLMNIVYINALVLIIGFEINVSIASIKAQSAKRIAAETMADNIEDRF</sequence>
<dbReference type="PANTHER" id="PTHR30213:SF0">
    <property type="entry name" value="UPF0761 MEMBRANE PROTEIN YIHY"/>
    <property type="match status" value="1"/>
</dbReference>
<reference evidence="7 8" key="1">
    <citation type="submission" date="2019-11" db="EMBL/GenBank/DDBJ databases">
        <authorList>
            <person name="Im W.T."/>
        </authorList>
    </citation>
    <scope>NUCLEOTIDE SEQUENCE [LARGE SCALE GENOMIC DNA]</scope>
    <source>
        <strain evidence="7 8">SB-02</strain>
    </source>
</reference>
<proteinExistence type="predicted"/>
<dbReference type="InterPro" id="IPR017039">
    <property type="entry name" value="Virul_fac_BrkB"/>
</dbReference>
<dbReference type="RefSeq" id="WP_157477827.1">
    <property type="nucleotide sequence ID" value="NZ_CP046566.1"/>
</dbReference>
<feature type="transmembrane region" description="Helical" evidence="6">
    <location>
        <begin position="238"/>
        <end position="258"/>
    </location>
</feature>
<evidence type="ECO:0000256" key="3">
    <source>
        <dbReference type="ARBA" id="ARBA00022692"/>
    </source>
</evidence>
<evidence type="ECO:0000256" key="5">
    <source>
        <dbReference type="ARBA" id="ARBA00023136"/>
    </source>
</evidence>
<dbReference type="EMBL" id="CP046566">
    <property type="protein sequence ID" value="QGW27761.1"/>
    <property type="molecule type" value="Genomic_DNA"/>
</dbReference>
<feature type="transmembrane region" description="Helical" evidence="6">
    <location>
        <begin position="121"/>
        <end position="141"/>
    </location>
</feature>
<feature type="transmembrane region" description="Helical" evidence="6">
    <location>
        <begin position="270"/>
        <end position="295"/>
    </location>
</feature>
<organism evidence="7 8">
    <name type="scientific">Phnomibacter ginsenosidimutans</name>
    <dbReference type="NCBI Taxonomy" id="2676868"/>
    <lineage>
        <taxon>Bacteria</taxon>
        <taxon>Pseudomonadati</taxon>
        <taxon>Bacteroidota</taxon>
        <taxon>Chitinophagia</taxon>
        <taxon>Chitinophagales</taxon>
        <taxon>Chitinophagaceae</taxon>
        <taxon>Phnomibacter</taxon>
    </lineage>
</organism>
<gene>
    <name evidence="7" type="ORF">GLV81_06350</name>
</gene>
<dbReference type="KEGG" id="fls:GLV81_06350"/>
<protein>
    <recommendedName>
        <fullName evidence="9">YihY/virulence factor BrkB family protein</fullName>
    </recommendedName>
</protein>
<dbReference type="AlphaFoldDB" id="A0A6I6GZ11"/>